<dbReference type="PANTHER" id="PTHR38479">
    <property type="entry name" value="LMO0824 PROTEIN"/>
    <property type="match status" value="1"/>
</dbReference>
<accession>A0ABP5C3Y8</accession>
<dbReference type="PANTHER" id="PTHR38479:SF2">
    <property type="entry name" value="WINGED HELIX DNA-BINDING DOMAIN-CONTAINING PROTEIN"/>
    <property type="match status" value="1"/>
</dbReference>
<dbReference type="Proteomes" id="UP001501116">
    <property type="component" value="Unassembled WGS sequence"/>
</dbReference>
<comment type="caution">
    <text evidence="1">The sequence shown here is derived from an EMBL/GenBank/DDBJ whole genome shotgun (WGS) entry which is preliminary data.</text>
</comment>
<reference evidence="2" key="1">
    <citation type="journal article" date="2019" name="Int. J. Syst. Evol. Microbiol.">
        <title>The Global Catalogue of Microorganisms (GCM) 10K type strain sequencing project: providing services to taxonomists for standard genome sequencing and annotation.</title>
        <authorList>
            <consortium name="The Broad Institute Genomics Platform"/>
            <consortium name="The Broad Institute Genome Sequencing Center for Infectious Disease"/>
            <person name="Wu L."/>
            <person name="Ma J."/>
        </authorList>
    </citation>
    <scope>NUCLEOTIDE SEQUENCE [LARGE SCALE GENOMIC DNA]</scope>
    <source>
        <strain evidence="2">JCM 14545</strain>
    </source>
</reference>
<dbReference type="Pfam" id="PF06224">
    <property type="entry name" value="AlkZ-like"/>
    <property type="match status" value="1"/>
</dbReference>
<keyword evidence="2" id="KW-1185">Reference proteome</keyword>
<proteinExistence type="predicted"/>
<evidence type="ECO:0000313" key="2">
    <source>
        <dbReference type="Proteomes" id="UP001501116"/>
    </source>
</evidence>
<name>A0ABP5C3Y8_9PSEU</name>
<keyword evidence="1" id="KW-0238">DNA-binding</keyword>
<evidence type="ECO:0000313" key="1">
    <source>
        <dbReference type="EMBL" id="GAA1955740.1"/>
    </source>
</evidence>
<sequence>MTSSVLSSRALNRATLARQLLLRRSPMSAVAAIHHLAGLQAQAPFPPYYALWARLSGFSPADLSKLILDRSVVRTALLRGTVHLVTAADCLAWRPAVQPLLAQSLRGANQHAPELAGLDLDDVAKTARELLAERTRTSAELGRALAEHWPGRAPSSLVFAARNLLPLIQVPPRGVWGKAGQPAYQTAEDWLGGELGEPDLEGLVLRYLGAFGPASVADVQVWAGITRLGEVVDRLRPRLRVFRDEHGRELVDLPDAPRPDPDTPAPPRFLGAYDQLVLSYADRTRVLTDEHRKRLITKNAVINGTVLAGGMIRGSWKTVKAGRRATLVVTPFERLSKRDTTALASAGARLLEFAEPAAEDHDIRFEAD</sequence>
<protein>
    <submittedName>
        <fullName evidence="1">Winged helix DNA-binding domain-containing protein</fullName>
    </submittedName>
</protein>
<dbReference type="EMBL" id="BAAANN010000009">
    <property type="protein sequence ID" value="GAA1955740.1"/>
    <property type="molecule type" value="Genomic_DNA"/>
</dbReference>
<gene>
    <name evidence="1" type="ORF">GCM10009754_26880</name>
</gene>
<dbReference type="InterPro" id="IPR009351">
    <property type="entry name" value="AlkZ-like"/>
</dbReference>
<dbReference type="GO" id="GO:0003677">
    <property type="term" value="F:DNA binding"/>
    <property type="evidence" value="ECO:0007669"/>
    <property type="project" value="UniProtKB-KW"/>
</dbReference>
<organism evidence="1 2">
    <name type="scientific">Amycolatopsis minnesotensis</name>
    <dbReference type="NCBI Taxonomy" id="337894"/>
    <lineage>
        <taxon>Bacteria</taxon>
        <taxon>Bacillati</taxon>
        <taxon>Actinomycetota</taxon>
        <taxon>Actinomycetes</taxon>
        <taxon>Pseudonocardiales</taxon>
        <taxon>Pseudonocardiaceae</taxon>
        <taxon>Amycolatopsis</taxon>
    </lineage>
</organism>
<dbReference type="RefSeq" id="WP_344417402.1">
    <property type="nucleotide sequence ID" value="NZ_BAAANN010000009.1"/>
</dbReference>